<feature type="compositionally biased region" description="Basic and acidic residues" evidence="1">
    <location>
        <begin position="32"/>
        <end position="70"/>
    </location>
</feature>
<dbReference type="EMBL" id="QXFT01004097">
    <property type="protein sequence ID" value="KAE9280287.1"/>
    <property type="molecule type" value="Genomic_DNA"/>
</dbReference>
<dbReference type="Proteomes" id="UP000434957">
    <property type="component" value="Unassembled WGS sequence"/>
</dbReference>
<feature type="region of interest" description="Disordered" evidence="1">
    <location>
        <begin position="116"/>
        <end position="141"/>
    </location>
</feature>
<comment type="caution">
    <text evidence="2">The sequence shown here is derived from an EMBL/GenBank/DDBJ whole genome shotgun (WGS) entry which is preliminary data.</text>
</comment>
<reference evidence="2 3" key="1">
    <citation type="submission" date="2018-08" db="EMBL/GenBank/DDBJ databases">
        <title>Genomic investigation of the strawberry pathogen Phytophthora fragariae indicates pathogenicity is determined by transcriptional variation in three key races.</title>
        <authorList>
            <person name="Adams T.M."/>
            <person name="Armitage A.D."/>
            <person name="Sobczyk M.K."/>
            <person name="Bates H.J."/>
            <person name="Dunwell J.M."/>
            <person name="Nellist C.F."/>
            <person name="Harrison R.J."/>
        </authorList>
    </citation>
    <scope>NUCLEOTIDE SEQUENCE [LARGE SCALE GENOMIC DNA]</scope>
    <source>
        <strain evidence="2 3">SCRP333</strain>
    </source>
</reference>
<accession>A0A6A4BXQ2</accession>
<keyword evidence="3" id="KW-1185">Reference proteome</keyword>
<evidence type="ECO:0000313" key="2">
    <source>
        <dbReference type="EMBL" id="KAE9280287.1"/>
    </source>
</evidence>
<gene>
    <name evidence="2" type="ORF">PR003_g28003</name>
</gene>
<protein>
    <submittedName>
        <fullName evidence="2">Uncharacterized protein</fullName>
    </submittedName>
</protein>
<evidence type="ECO:0000256" key="1">
    <source>
        <dbReference type="SAM" id="MobiDB-lite"/>
    </source>
</evidence>
<dbReference type="AlphaFoldDB" id="A0A6A4BXQ2"/>
<proteinExistence type="predicted"/>
<name>A0A6A4BXQ2_9STRA</name>
<evidence type="ECO:0000313" key="3">
    <source>
        <dbReference type="Proteomes" id="UP000434957"/>
    </source>
</evidence>
<feature type="region of interest" description="Disordered" evidence="1">
    <location>
        <begin position="1"/>
        <end position="102"/>
    </location>
</feature>
<feature type="compositionally biased region" description="Polar residues" evidence="1">
    <location>
        <begin position="131"/>
        <end position="141"/>
    </location>
</feature>
<organism evidence="2 3">
    <name type="scientific">Phytophthora rubi</name>
    <dbReference type="NCBI Taxonomy" id="129364"/>
    <lineage>
        <taxon>Eukaryota</taxon>
        <taxon>Sar</taxon>
        <taxon>Stramenopiles</taxon>
        <taxon>Oomycota</taxon>
        <taxon>Peronosporomycetes</taxon>
        <taxon>Peronosporales</taxon>
        <taxon>Peronosporaceae</taxon>
        <taxon>Phytophthora</taxon>
    </lineage>
</organism>
<sequence length="169" mass="18529">MSPIVPDAADANTAPQMDRNDDPADAPAQVVTDRDAVATEVPREDESQNAHARDSQASDRSTERMGRLEELIEGLLRPMAQDRSTRPALPRSPCSEPSSLGTSAFGEFLRAHRQRMRANSLEDDPMAPAQPMQSHTSPVYWTNSLGRHRLISRRSHSSPSNFTHSSASG</sequence>